<keyword evidence="2" id="KW-1185">Reference proteome</keyword>
<gene>
    <name evidence="1" type="ORF">HF519_07450</name>
</gene>
<organism evidence="1 2">
    <name type="scientific">Pseudonocardia bannensis</name>
    <dbReference type="NCBI Taxonomy" id="630973"/>
    <lineage>
        <taxon>Bacteria</taxon>
        <taxon>Bacillati</taxon>
        <taxon>Actinomycetota</taxon>
        <taxon>Actinomycetes</taxon>
        <taxon>Pseudonocardiales</taxon>
        <taxon>Pseudonocardiaceae</taxon>
        <taxon>Pseudonocardia</taxon>
    </lineage>
</organism>
<accession>A0A848DFM8</accession>
<evidence type="ECO:0000313" key="2">
    <source>
        <dbReference type="Proteomes" id="UP000586918"/>
    </source>
</evidence>
<sequence>MLVALALLAFVAGRPSEPAHAQAAETLELVNVEIDRTGMLFPERWVITENSASLDTPQYSHEHSWTIPRTIPPTGAQATVTTTATDKTGARISAVTTLFGYINIDSTLTSAQVVANADAAAGQPTVTETQTVTLTPRGGGPPFVTARVQDGPDVKFNYRIVTTTGS</sequence>
<proteinExistence type="predicted"/>
<name>A0A848DFM8_9PSEU</name>
<comment type="caution">
    <text evidence="1">The sequence shown here is derived from an EMBL/GenBank/DDBJ whole genome shotgun (WGS) entry which is preliminary data.</text>
</comment>
<reference evidence="1 2" key="1">
    <citation type="submission" date="2020-04" db="EMBL/GenBank/DDBJ databases">
        <authorList>
            <person name="Klaysubun C."/>
            <person name="Duangmal K."/>
            <person name="Lipun K."/>
        </authorList>
    </citation>
    <scope>NUCLEOTIDE SEQUENCE [LARGE SCALE GENOMIC DNA]</scope>
    <source>
        <strain evidence="1 2">DSM 45300</strain>
    </source>
</reference>
<dbReference type="EMBL" id="JAAXKZ010000017">
    <property type="protein sequence ID" value="NMH91427.1"/>
    <property type="molecule type" value="Genomic_DNA"/>
</dbReference>
<protein>
    <submittedName>
        <fullName evidence="1">Uncharacterized protein</fullName>
    </submittedName>
</protein>
<dbReference type="Proteomes" id="UP000586918">
    <property type="component" value="Unassembled WGS sequence"/>
</dbReference>
<dbReference type="RefSeq" id="WP_169411461.1">
    <property type="nucleotide sequence ID" value="NZ_JAAXKZ010000017.1"/>
</dbReference>
<evidence type="ECO:0000313" key="1">
    <source>
        <dbReference type="EMBL" id="NMH91427.1"/>
    </source>
</evidence>
<dbReference type="AlphaFoldDB" id="A0A848DFM8"/>